<dbReference type="SMART" id="SM00448">
    <property type="entry name" value="REC"/>
    <property type="match status" value="1"/>
</dbReference>
<dbReference type="PROSITE" id="PS50110">
    <property type="entry name" value="RESPONSE_REGULATORY"/>
    <property type="match status" value="1"/>
</dbReference>
<dbReference type="Proteomes" id="UP000548476">
    <property type="component" value="Unassembled WGS sequence"/>
</dbReference>
<keyword evidence="4" id="KW-0804">Transcription</keyword>
<dbReference type="SUPFAM" id="SSF46894">
    <property type="entry name" value="C-terminal effector domain of the bipartite response regulators"/>
    <property type="match status" value="1"/>
</dbReference>
<dbReference type="GO" id="GO:0005829">
    <property type="term" value="C:cytosol"/>
    <property type="evidence" value="ECO:0007669"/>
    <property type="project" value="TreeGrafter"/>
</dbReference>
<gene>
    <name evidence="9" type="ORF">HNR73_007282</name>
</gene>
<dbReference type="PANTHER" id="PTHR48111">
    <property type="entry name" value="REGULATOR OF RPOS"/>
    <property type="match status" value="1"/>
</dbReference>
<dbReference type="CDD" id="cd00383">
    <property type="entry name" value="trans_reg_C"/>
    <property type="match status" value="1"/>
</dbReference>
<feature type="domain" description="OmpR/PhoB-type" evidence="8">
    <location>
        <begin position="122"/>
        <end position="221"/>
    </location>
</feature>
<feature type="DNA-binding region" description="OmpR/PhoB-type" evidence="6">
    <location>
        <begin position="122"/>
        <end position="221"/>
    </location>
</feature>
<comment type="caution">
    <text evidence="9">The sequence shown here is derived from an EMBL/GenBank/DDBJ whole genome shotgun (WGS) entry which is preliminary data.</text>
</comment>
<organism evidence="9 10">
    <name type="scientific">Phytomonospora endophytica</name>
    <dbReference type="NCBI Taxonomy" id="714109"/>
    <lineage>
        <taxon>Bacteria</taxon>
        <taxon>Bacillati</taxon>
        <taxon>Actinomycetota</taxon>
        <taxon>Actinomycetes</taxon>
        <taxon>Micromonosporales</taxon>
        <taxon>Micromonosporaceae</taxon>
        <taxon>Phytomonospora</taxon>
    </lineage>
</organism>
<dbReference type="InterPro" id="IPR016032">
    <property type="entry name" value="Sig_transdc_resp-reg_C-effctor"/>
</dbReference>
<reference evidence="9 10" key="1">
    <citation type="submission" date="2020-08" db="EMBL/GenBank/DDBJ databases">
        <title>Genomic Encyclopedia of Type Strains, Phase IV (KMG-IV): sequencing the most valuable type-strain genomes for metagenomic binning, comparative biology and taxonomic classification.</title>
        <authorList>
            <person name="Goeker M."/>
        </authorList>
    </citation>
    <scope>NUCLEOTIDE SEQUENCE [LARGE SCALE GENOMIC DNA]</scope>
    <source>
        <strain evidence="9 10">YIM 65646</strain>
    </source>
</reference>
<dbReference type="SUPFAM" id="SSF52172">
    <property type="entry name" value="CheY-like"/>
    <property type="match status" value="1"/>
</dbReference>
<feature type="modified residue" description="4-aspartylphosphate" evidence="5">
    <location>
        <position position="53"/>
    </location>
</feature>
<dbReference type="Gene3D" id="3.40.50.2300">
    <property type="match status" value="1"/>
</dbReference>
<evidence type="ECO:0000256" key="4">
    <source>
        <dbReference type="ARBA" id="ARBA00023163"/>
    </source>
</evidence>
<evidence type="ECO:0000256" key="1">
    <source>
        <dbReference type="ARBA" id="ARBA00022553"/>
    </source>
</evidence>
<evidence type="ECO:0000256" key="6">
    <source>
        <dbReference type="PROSITE-ProRule" id="PRU01091"/>
    </source>
</evidence>
<dbReference type="RefSeq" id="WP_184792479.1">
    <property type="nucleotide sequence ID" value="NZ_BONT01000084.1"/>
</dbReference>
<dbReference type="Pfam" id="PF00486">
    <property type="entry name" value="Trans_reg_C"/>
    <property type="match status" value="1"/>
</dbReference>
<evidence type="ECO:0000256" key="5">
    <source>
        <dbReference type="PROSITE-ProRule" id="PRU00169"/>
    </source>
</evidence>
<dbReference type="GO" id="GO:0032993">
    <property type="term" value="C:protein-DNA complex"/>
    <property type="evidence" value="ECO:0007669"/>
    <property type="project" value="TreeGrafter"/>
</dbReference>
<dbReference type="GO" id="GO:0000976">
    <property type="term" value="F:transcription cis-regulatory region binding"/>
    <property type="evidence" value="ECO:0007669"/>
    <property type="project" value="TreeGrafter"/>
</dbReference>
<keyword evidence="1 5" id="KW-0597">Phosphoprotein</keyword>
<feature type="domain" description="Response regulatory" evidence="7">
    <location>
        <begin position="4"/>
        <end position="115"/>
    </location>
</feature>
<evidence type="ECO:0000259" key="7">
    <source>
        <dbReference type="PROSITE" id="PS50110"/>
    </source>
</evidence>
<dbReference type="InterPro" id="IPR001789">
    <property type="entry name" value="Sig_transdc_resp-reg_receiver"/>
</dbReference>
<dbReference type="Pfam" id="PF00072">
    <property type="entry name" value="Response_reg"/>
    <property type="match status" value="1"/>
</dbReference>
<sequence>MSANILLAAAPATASAAIERALTGAGHRLHVRRNAREALMVTDTVALDLVLVDVRLPPDPGPVAAIGPRAGCAVVALAAADTEELAMRFVEDGADDFLIAPFTRAHLAARVRMALRRSRPVPRVMTVGGITVDLAARRAACDGRALSLSRLEFDFLAFLAGRAGEVVSREDLVAAVWCERYSGHDRVIDVHLSCLRRKLGESAARPRHLHTVRNVGVRLQAP</sequence>
<dbReference type="Gene3D" id="1.10.10.10">
    <property type="entry name" value="Winged helix-like DNA-binding domain superfamily/Winged helix DNA-binding domain"/>
    <property type="match status" value="1"/>
</dbReference>
<dbReference type="EMBL" id="JACHGT010000022">
    <property type="protein sequence ID" value="MBB6039387.1"/>
    <property type="molecule type" value="Genomic_DNA"/>
</dbReference>
<evidence type="ECO:0000256" key="3">
    <source>
        <dbReference type="ARBA" id="ARBA00023125"/>
    </source>
</evidence>
<keyword evidence="10" id="KW-1185">Reference proteome</keyword>
<name>A0A841G148_9ACTN</name>
<dbReference type="SMART" id="SM00862">
    <property type="entry name" value="Trans_reg_C"/>
    <property type="match status" value="1"/>
</dbReference>
<proteinExistence type="predicted"/>
<evidence type="ECO:0000313" key="10">
    <source>
        <dbReference type="Proteomes" id="UP000548476"/>
    </source>
</evidence>
<dbReference type="AlphaFoldDB" id="A0A841G148"/>
<dbReference type="InterPro" id="IPR036388">
    <property type="entry name" value="WH-like_DNA-bd_sf"/>
</dbReference>
<dbReference type="PANTHER" id="PTHR48111:SF4">
    <property type="entry name" value="DNA-BINDING DUAL TRANSCRIPTIONAL REGULATOR OMPR"/>
    <property type="match status" value="1"/>
</dbReference>
<dbReference type="InterPro" id="IPR001867">
    <property type="entry name" value="OmpR/PhoB-type_DNA-bd"/>
</dbReference>
<dbReference type="GO" id="GO:0006355">
    <property type="term" value="P:regulation of DNA-templated transcription"/>
    <property type="evidence" value="ECO:0007669"/>
    <property type="project" value="InterPro"/>
</dbReference>
<evidence type="ECO:0000256" key="2">
    <source>
        <dbReference type="ARBA" id="ARBA00023015"/>
    </source>
</evidence>
<keyword evidence="2" id="KW-0805">Transcription regulation</keyword>
<dbReference type="PROSITE" id="PS51755">
    <property type="entry name" value="OMPR_PHOB"/>
    <property type="match status" value="1"/>
</dbReference>
<evidence type="ECO:0000313" key="9">
    <source>
        <dbReference type="EMBL" id="MBB6039387.1"/>
    </source>
</evidence>
<dbReference type="GO" id="GO:0000156">
    <property type="term" value="F:phosphorelay response regulator activity"/>
    <property type="evidence" value="ECO:0007669"/>
    <property type="project" value="TreeGrafter"/>
</dbReference>
<keyword evidence="3 6" id="KW-0238">DNA-binding</keyword>
<protein>
    <submittedName>
        <fullName evidence="9">DNA-binding response OmpR family regulator</fullName>
    </submittedName>
</protein>
<dbReference type="InterPro" id="IPR039420">
    <property type="entry name" value="WalR-like"/>
</dbReference>
<evidence type="ECO:0000259" key="8">
    <source>
        <dbReference type="PROSITE" id="PS51755"/>
    </source>
</evidence>
<accession>A0A841G148</accession>
<dbReference type="InterPro" id="IPR011006">
    <property type="entry name" value="CheY-like_superfamily"/>
</dbReference>